<dbReference type="PANTHER" id="PTHR24366">
    <property type="entry name" value="IG(IMMUNOGLOBULIN) AND LRR(LEUCINE RICH REPEAT) DOMAINS"/>
    <property type="match status" value="1"/>
</dbReference>
<feature type="region of interest" description="Disordered" evidence="4">
    <location>
        <begin position="414"/>
        <end position="449"/>
    </location>
</feature>
<feature type="compositionally biased region" description="Polar residues" evidence="4">
    <location>
        <begin position="311"/>
        <end position="345"/>
    </location>
</feature>
<keyword evidence="5" id="KW-0472">Membrane</keyword>
<feature type="region of interest" description="Disordered" evidence="4">
    <location>
        <begin position="549"/>
        <end position="572"/>
    </location>
</feature>
<keyword evidence="5" id="KW-0812">Transmembrane</keyword>
<keyword evidence="3" id="KW-0677">Repeat</keyword>
<evidence type="ECO:0000256" key="6">
    <source>
        <dbReference type="SAM" id="SignalP"/>
    </source>
</evidence>
<keyword evidence="5" id="KW-1133">Transmembrane helix</keyword>
<dbReference type="Pfam" id="PF13855">
    <property type="entry name" value="LRR_8"/>
    <property type="match status" value="1"/>
</dbReference>
<evidence type="ECO:0000259" key="7">
    <source>
        <dbReference type="SMART" id="SM00082"/>
    </source>
</evidence>
<dbReference type="InterPro" id="IPR003591">
    <property type="entry name" value="Leu-rich_rpt_typical-subtyp"/>
</dbReference>
<gene>
    <name evidence="9" type="primary">LOC104961278</name>
</gene>
<evidence type="ECO:0000256" key="3">
    <source>
        <dbReference type="ARBA" id="ARBA00022737"/>
    </source>
</evidence>
<organism evidence="8 9">
    <name type="scientific">Notothenia coriiceps</name>
    <name type="common">black rockcod</name>
    <dbReference type="NCBI Taxonomy" id="8208"/>
    <lineage>
        <taxon>Eukaryota</taxon>
        <taxon>Metazoa</taxon>
        <taxon>Chordata</taxon>
        <taxon>Craniata</taxon>
        <taxon>Vertebrata</taxon>
        <taxon>Euteleostomi</taxon>
        <taxon>Actinopterygii</taxon>
        <taxon>Neopterygii</taxon>
        <taxon>Teleostei</taxon>
        <taxon>Neoteleostei</taxon>
        <taxon>Acanthomorphata</taxon>
        <taxon>Eupercaria</taxon>
        <taxon>Perciformes</taxon>
        <taxon>Notothenioidei</taxon>
        <taxon>Nototheniidae</taxon>
        <taxon>Notothenia</taxon>
    </lineage>
</organism>
<dbReference type="SUPFAM" id="SSF52058">
    <property type="entry name" value="L domain-like"/>
    <property type="match status" value="1"/>
</dbReference>
<keyword evidence="2 6" id="KW-0732">Signal</keyword>
<feature type="region of interest" description="Disordered" evidence="4">
    <location>
        <begin position="697"/>
        <end position="740"/>
    </location>
</feature>
<feature type="compositionally biased region" description="Basic and acidic residues" evidence="4">
    <location>
        <begin position="498"/>
        <end position="510"/>
    </location>
</feature>
<feature type="signal peptide" evidence="6">
    <location>
        <begin position="1"/>
        <end position="22"/>
    </location>
</feature>
<feature type="compositionally biased region" description="Basic and acidic residues" evidence="4">
    <location>
        <begin position="782"/>
        <end position="793"/>
    </location>
</feature>
<name>A0A6I9PL85_9TELE</name>
<evidence type="ECO:0000313" key="8">
    <source>
        <dbReference type="Proteomes" id="UP000504611"/>
    </source>
</evidence>
<proteinExistence type="predicted"/>
<dbReference type="InterPro" id="IPR001611">
    <property type="entry name" value="Leu-rich_rpt"/>
</dbReference>
<feature type="compositionally biased region" description="Polar residues" evidence="4">
    <location>
        <begin position="697"/>
        <end position="710"/>
    </location>
</feature>
<feature type="region of interest" description="Disordered" evidence="4">
    <location>
        <begin position="480"/>
        <end position="520"/>
    </location>
</feature>
<dbReference type="InterPro" id="IPR000483">
    <property type="entry name" value="Cys-rich_flank_reg_C"/>
</dbReference>
<dbReference type="SMART" id="SM00082">
    <property type="entry name" value="LRRCT"/>
    <property type="match status" value="1"/>
</dbReference>
<sequence length="793" mass="87265">MKLVAGLVLMLVNVNLSQSCFGAVNVLLCQEMPTVFPPGISNLAFSLNGVGEINSTVLRSESLTSVTHLQIEKSGITGIAEGAFSSFENLTNLNLNKNLLTEINPKWLGGPHILINLSLAENQIEALNESMLHGLDSLVRLSLNKNKIRTIHQNTFSSNSVLAELDLSGNRMTWVSPQVFQSLSSTRVRLDGNPWNCSCGAGDFVDFLKDLQNRSLLDRQMDVTCESPPSLRGQRVWNVSVCVMPPPPPTAPVTPTFKPSTILTSGHTSTSANVVTISPSETLTSLQPKPTDAPTLMSSHTASHPQRHPSETQTSVQPEPTTVASTTLKSDSFTTRVTSATSVTEFSLHPKPSDPSTMTPTPTSTPTPTRTCVTPQPTATNMVCTLFVVIVVLVLLLFALCFLIVLHRRKRSNKSVMPISPEENRDELREDSRSPSPGHSEKTEISRWDSETGWRRSFTGVRAKSANAILFVSPSCTPGKDQVTLQTEAQTTDTENQAEVKPKQGEHTGVDGESETENPTNEANAVVDLDETLHCVSTHTDTAPYLSIGTVQNKPTSEDFNKQDTDAGQRSQRGRVIGRISTWPPTASQWQARCKMKEEEGSEEFTDWTLAFSGEVVKGLKKEQHPFASDQDKQEEEMEKNQDDLLEISVAHTTSQALQQNNETLSLSEDLSHADRLEGQLKQEEGIQDLANLTQNLNRAPNQDQTSARNAESKSRKTRSEASRQRVTKAPFGGASPDDETLLSGNQYAFMDLLHEVSQNHGRTTRDRWRQIHVTKQRQRGRGAEDEHIPDIK</sequence>
<accession>A0A6I9PL85</accession>
<dbReference type="SMART" id="SM00369">
    <property type="entry name" value="LRR_TYP"/>
    <property type="match status" value="4"/>
</dbReference>
<dbReference type="RefSeq" id="XP_010787843.1">
    <property type="nucleotide sequence ID" value="XM_010789541.1"/>
</dbReference>
<keyword evidence="1" id="KW-0433">Leucine-rich repeat</keyword>
<evidence type="ECO:0000256" key="5">
    <source>
        <dbReference type="SAM" id="Phobius"/>
    </source>
</evidence>
<feature type="region of interest" description="Disordered" evidence="4">
    <location>
        <begin position="759"/>
        <end position="793"/>
    </location>
</feature>
<feature type="chain" id="PRO_5026874292" evidence="6">
    <location>
        <begin position="23"/>
        <end position="793"/>
    </location>
</feature>
<feature type="domain" description="LRRCT" evidence="7">
    <location>
        <begin position="193"/>
        <end position="243"/>
    </location>
</feature>
<dbReference type="OrthoDB" id="1055097at2759"/>
<dbReference type="Proteomes" id="UP000504611">
    <property type="component" value="Unplaced"/>
</dbReference>
<evidence type="ECO:0000256" key="2">
    <source>
        <dbReference type="ARBA" id="ARBA00022729"/>
    </source>
</evidence>
<feature type="compositionally biased region" description="Basic and acidic residues" evidence="4">
    <location>
        <begin position="556"/>
        <end position="567"/>
    </location>
</feature>
<evidence type="ECO:0000313" key="9">
    <source>
        <dbReference type="RefSeq" id="XP_010787843.1"/>
    </source>
</evidence>
<keyword evidence="8" id="KW-1185">Reference proteome</keyword>
<dbReference type="AlphaFoldDB" id="A0A6I9PL85"/>
<evidence type="ECO:0000256" key="4">
    <source>
        <dbReference type="SAM" id="MobiDB-lite"/>
    </source>
</evidence>
<feature type="region of interest" description="Disordered" evidence="4">
    <location>
        <begin position="264"/>
        <end position="372"/>
    </location>
</feature>
<dbReference type="GeneID" id="104961278"/>
<feature type="compositionally biased region" description="Basic and acidic residues" evidence="4">
    <location>
        <begin position="422"/>
        <end position="449"/>
    </location>
</feature>
<evidence type="ECO:0000256" key="1">
    <source>
        <dbReference type="ARBA" id="ARBA00022614"/>
    </source>
</evidence>
<dbReference type="PANTHER" id="PTHR24366:SF170">
    <property type="entry name" value="RE50361P"/>
    <property type="match status" value="1"/>
</dbReference>
<dbReference type="InterPro" id="IPR032675">
    <property type="entry name" value="LRR_dom_sf"/>
</dbReference>
<dbReference type="PROSITE" id="PS51257">
    <property type="entry name" value="PROKAR_LIPOPROTEIN"/>
    <property type="match status" value="1"/>
</dbReference>
<protein>
    <submittedName>
        <fullName evidence="9">Uncharacterized protein isoform X1</fullName>
    </submittedName>
</protein>
<dbReference type="Gene3D" id="3.80.10.10">
    <property type="entry name" value="Ribonuclease Inhibitor"/>
    <property type="match status" value="1"/>
</dbReference>
<feature type="compositionally biased region" description="Low complexity" evidence="4">
    <location>
        <begin position="354"/>
        <end position="372"/>
    </location>
</feature>
<feature type="compositionally biased region" description="Basic and acidic residues" evidence="4">
    <location>
        <begin position="711"/>
        <end position="724"/>
    </location>
</feature>
<feature type="transmembrane region" description="Helical" evidence="5">
    <location>
        <begin position="386"/>
        <end position="406"/>
    </location>
</feature>
<reference evidence="9" key="1">
    <citation type="submission" date="2025-08" db="UniProtKB">
        <authorList>
            <consortium name="RefSeq"/>
        </authorList>
    </citation>
    <scope>IDENTIFICATION</scope>
    <source>
        <tissue evidence="9">Muscle</tissue>
    </source>
</reference>
<feature type="compositionally biased region" description="Polar residues" evidence="4">
    <location>
        <begin position="264"/>
        <end position="288"/>
    </location>
</feature>
<dbReference type="KEGG" id="ncc:104961278"/>
<feature type="compositionally biased region" description="Basic residues" evidence="4">
    <location>
        <begin position="771"/>
        <end position="781"/>
    </location>
</feature>
<feature type="compositionally biased region" description="Polar residues" evidence="4">
    <location>
        <begin position="483"/>
        <end position="497"/>
    </location>
</feature>